<dbReference type="AlphaFoldDB" id="A0A9Q3HVX4"/>
<protein>
    <submittedName>
        <fullName evidence="1">Uncharacterized protein</fullName>
    </submittedName>
</protein>
<reference evidence="1" key="1">
    <citation type="submission" date="2021-03" db="EMBL/GenBank/DDBJ databases">
        <title>Draft genome sequence of rust myrtle Austropuccinia psidii MF-1, a brazilian biotype.</title>
        <authorList>
            <person name="Quecine M.C."/>
            <person name="Pachon D.M.R."/>
            <person name="Bonatelli M.L."/>
            <person name="Correr F.H."/>
            <person name="Franceschini L.M."/>
            <person name="Leite T.F."/>
            <person name="Margarido G.R.A."/>
            <person name="Almeida C.A."/>
            <person name="Ferrarezi J.A."/>
            <person name="Labate C.A."/>
        </authorList>
    </citation>
    <scope>NUCLEOTIDE SEQUENCE</scope>
    <source>
        <strain evidence="1">MF-1</strain>
    </source>
</reference>
<dbReference type="Proteomes" id="UP000765509">
    <property type="component" value="Unassembled WGS sequence"/>
</dbReference>
<gene>
    <name evidence="1" type="ORF">O181_056699</name>
</gene>
<organism evidence="1 2">
    <name type="scientific">Austropuccinia psidii MF-1</name>
    <dbReference type="NCBI Taxonomy" id="1389203"/>
    <lineage>
        <taxon>Eukaryota</taxon>
        <taxon>Fungi</taxon>
        <taxon>Dikarya</taxon>
        <taxon>Basidiomycota</taxon>
        <taxon>Pucciniomycotina</taxon>
        <taxon>Pucciniomycetes</taxon>
        <taxon>Pucciniales</taxon>
        <taxon>Sphaerophragmiaceae</taxon>
        <taxon>Austropuccinia</taxon>
    </lineage>
</organism>
<keyword evidence="2" id="KW-1185">Reference proteome</keyword>
<name>A0A9Q3HVX4_9BASI</name>
<sequence length="200" mass="23586">MNTPNRHILRWQMDIQEFRGNMTIAHKDGNIHKYLDGLSRWPLPNNIDNPAYIPEEASPQILIEGISVTDLNTTFIEEVRNSYTQDKNFSILFQLLTKYCKDNSLIHALDEIWRRSYDKGSFHLLDGIIYHRTKHKCVMTVVDRSLINLVLEECHDSPFSEQEKKTCIWWPLWQKAVSEYFKPVTDVKKKINPLVKDLEI</sequence>
<evidence type="ECO:0000313" key="1">
    <source>
        <dbReference type="EMBL" id="MBW0516984.1"/>
    </source>
</evidence>
<comment type="caution">
    <text evidence="1">The sequence shown here is derived from an EMBL/GenBank/DDBJ whole genome shotgun (WGS) entry which is preliminary data.</text>
</comment>
<dbReference type="EMBL" id="AVOT02025609">
    <property type="protein sequence ID" value="MBW0516984.1"/>
    <property type="molecule type" value="Genomic_DNA"/>
</dbReference>
<evidence type="ECO:0000313" key="2">
    <source>
        <dbReference type="Proteomes" id="UP000765509"/>
    </source>
</evidence>
<proteinExistence type="predicted"/>
<accession>A0A9Q3HVX4</accession>